<evidence type="ECO:0000256" key="5">
    <source>
        <dbReference type="ARBA" id="ARBA00023163"/>
    </source>
</evidence>
<dbReference type="Gene3D" id="3.40.50.2300">
    <property type="match status" value="1"/>
</dbReference>
<dbReference type="OrthoDB" id="9779069at2"/>
<comment type="function">
    <text evidence="6">May play the central regulatory role in sporulation. It may be an element of the effector pathway responsible for the activation of sporulation genes in response to nutritional stress. Spo0A may act in concert with spo0H (a sigma factor) to control the expression of some genes that are critical to the sporulation process.</text>
</comment>
<keyword evidence="3" id="KW-0805">Transcription regulation</keyword>
<dbReference type="SMART" id="SM00448">
    <property type="entry name" value="REC"/>
    <property type="match status" value="1"/>
</dbReference>
<comment type="caution">
    <text evidence="10">The sequence shown here is derived from an EMBL/GenBank/DDBJ whole genome shotgun (WGS) entry which is preliminary data.</text>
</comment>
<dbReference type="AlphaFoldDB" id="A0A3P3R3D1"/>
<dbReference type="PANTHER" id="PTHR43214:SF40">
    <property type="entry name" value="TRANSCRIPTIONAL REGULATORY PROTEIN LNRK"/>
    <property type="match status" value="1"/>
</dbReference>
<dbReference type="CDD" id="cd06170">
    <property type="entry name" value="LuxR_C_like"/>
    <property type="match status" value="1"/>
</dbReference>
<dbReference type="Pfam" id="PF00196">
    <property type="entry name" value="GerE"/>
    <property type="match status" value="1"/>
</dbReference>
<reference evidence="10 11" key="1">
    <citation type="submission" date="2018-11" db="EMBL/GenBank/DDBJ databases">
        <title>Genome sequencing of Lachnoanaerobaculum sp. KCOM 2030 (= ChDC B114).</title>
        <authorList>
            <person name="Kook J.-K."/>
            <person name="Park S.-N."/>
            <person name="Lim Y.K."/>
        </authorList>
    </citation>
    <scope>NUCLEOTIDE SEQUENCE [LARGE SCALE GENOMIC DNA]</scope>
    <source>
        <strain evidence="10 11">KCOM 2030</strain>
    </source>
</reference>
<dbReference type="Proteomes" id="UP000272490">
    <property type="component" value="Unassembled WGS sequence"/>
</dbReference>
<dbReference type="InterPro" id="IPR011006">
    <property type="entry name" value="CheY-like_superfamily"/>
</dbReference>
<sequence>MIKVLIADDQELIRESLKIILDSKPDIEVTDAVSDGLEVIRSVRENKPDIILLDIRMPRLDGVSCTKIIKEGYPDIKIIILTTFDDDEYVFNALKYGASGYLLKGISMDSLVEAINTVYQGQAMINPDIASKVLKFFSKLAVNNEAIHVESENVKTLTKNEWVIIEEVAKGKSNKEIAKDLSFSEGTVRNYLSTILDKLELRDRTQLAIWAIGRGEL</sequence>
<evidence type="ECO:0000256" key="6">
    <source>
        <dbReference type="ARBA" id="ARBA00024867"/>
    </source>
</evidence>
<dbReference type="PROSITE" id="PS50043">
    <property type="entry name" value="HTH_LUXR_2"/>
    <property type="match status" value="1"/>
</dbReference>
<accession>A0A3P3R3D1</accession>
<protein>
    <recommendedName>
        <fullName evidence="1">Stage 0 sporulation protein A homolog</fullName>
    </recommendedName>
</protein>
<dbReference type="Pfam" id="PF00072">
    <property type="entry name" value="Response_reg"/>
    <property type="match status" value="1"/>
</dbReference>
<dbReference type="InterPro" id="IPR016032">
    <property type="entry name" value="Sig_transdc_resp-reg_C-effctor"/>
</dbReference>
<dbReference type="SUPFAM" id="SSF46894">
    <property type="entry name" value="C-terminal effector domain of the bipartite response regulators"/>
    <property type="match status" value="1"/>
</dbReference>
<evidence type="ECO:0000256" key="3">
    <source>
        <dbReference type="ARBA" id="ARBA00023015"/>
    </source>
</evidence>
<dbReference type="InterPro" id="IPR039420">
    <property type="entry name" value="WalR-like"/>
</dbReference>
<dbReference type="PANTHER" id="PTHR43214">
    <property type="entry name" value="TWO-COMPONENT RESPONSE REGULATOR"/>
    <property type="match status" value="1"/>
</dbReference>
<dbReference type="GO" id="GO:0003677">
    <property type="term" value="F:DNA binding"/>
    <property type="evidence" value="ECO:0007669"/>
    <property type="project" value="UniProtKB-KW"/>
</dbReference>
<dbReference type="GO" id="GO:0000160">
    <property type="term" value="P:phosphorelay signal transduction system"/>
    <property type="evidence" value="ECO:0007669"/>
    <property type="project" value="InterPro"/>
</dbReference>
<dbReference type="InterPro" id="IPR000792">
    <property type="entry name" value="Tscrpt_reg_LuxR_C"/>
</dbReference>
<dbReference type="InterPro" id="IPR001789">
    <property type="entry name" value="Sig_transdc_resp-reg_receiver"/>
</dbReference>
<dbReference type="PROSITE" id="PS50110">
    <property type="entry name" value="RESPONSE_REGULATORY"/>
    <property type="match status" value="1"/>
</dbReference>
<keyword evidence="2 7" id="KW-0597">Phosphoprotein</keyword>
<name>A0A3P3R3D1_9FIRM</name>
<proteinExistence type="predicted"/>
<dbReference type="SUPFAM" id="SSF52172">
    <property type="entry name" value="CheY-like"/>
    <property type="match status" value="1"/>
</dbReference>
<dbReference type="RefSeq" id="WP_128673449.1">
    <property type="nucleotide sequence ID" value="NZ_RRCO01000001.1"/>
</dbReference>
<evidence type="ECO:0000256" key="1">
    <source>
        <dbReference type="ARBA" id="ARBA00018672"/>
    </source>
</evidence>
<evidence type="ECO:0000259" key="9">
    <source>
        <dbReference type="PROSITE" id="PS50110"/>
    </source>
</evidence>
<feature type="modified residue" description="4-aspartylphosphate" evidence="7">
    <location>
        <position position="54"/>
    </location>
</feature>
<evidence type="ECO:0000256" key="7">
    <source>
        <dbReference type="PROSITE-ProRule" id="PRU00169"/>
    </source>
</evidence>
<keyword evidence="5" id="KW-0804">Transcription</keyword>
<evidence type="ECO:0000313" key="11">
    <source>
        <dbReference type="Proteomes" id="UP000272490"/>
    </source>
</evidence>
<dbReference type="CDD" id="cd17535">
    <property type="entry name" value="REC_NarL-like"/>
    <property type="match status" value="1"/>
</dbReference>
<dbReference type="EMBL" id="RRCO01000001">
    <property type="protein sequence ID" value="RRJ27103.1"/>
    <property type="molecule type" value="Genomic_DNA"/>
</dbReference>
<keyword evidence="11" id="KW-1185">Reference proteome</keyword>
<dbReference type="PRINTS" id="PR00038">
    <property type="entry name" value="HTHLUXR"/>
</dbReference>
<feature type="domain" description="Response regulatory" evidence="9">
    <location>
        <begin position="3"/>
        <end position="119"/>
    </location>
</feature>
<evidence type="ECO:0000313" key="10">
    <source>
        <dbReference type="EMBL" id="RRJ27103.1"/>
    </source>
</evidence>
<organism evidence="10 11">
    <name type="scientific">Lachnoanaerobaculum gingivalis</name>
    <dbReference type="NCBI Taxonomy" id="2490855"/>
    <lineage>
        <taxon>Bacteria</taxon>
        <taxon>Bacillati</taxon>
        <taxon>Bacillota</taxon>
        <taxon>Clostridia</taxon>
        <taxon>Lachnospirales</taxon>
        <taxon>Lachnospiraceae</taxon>
        <taxon>Lachnoanaerobaculum</taxon>
    </lineage>
</organism>
<feature type="domain" description="HTH luxR-type" evidence="8">
    <location>
        <begin position="150"/>
        <end position="215"/>
    </location>
</feature>
<dbReference type="InterPro" id="IPR058245">
    <property type="entry name" value="NreC/VraR/RcsB-like_REC"/>
</dbReference>
<gene>
    <name evidence="10" type="ORF">EHV10_03675</name>
</gene>
<dbReference type="GO" id="GO:0006355">
    <property type="term" value="P:regulation of DNA-templated transcription"/>
    <property type="evidence" value="ECO:0007669"/>
    <property type="project" value="InterPro"/>
</dbReference>
<evidence type="ECO:0000256" key="2">
    <source>
        <dbReference type="ARBA" id="ARBA00022553"/>
    </source>
</evidence>
<dbReference type="SMART" id="SM00421">
    <property type="entry name" value="HTH_LUXR"/>
    <property type="match status" value="1"/>
</dbReference>
<keyword evidence="4 10" id="KW-0238">DNA-binding</keyword>
<evidence type="ECO:0000259" key="8">
    <source>
        <dbReference type="PROSITE" id="PS50043"/>
    </source>
</evidence>
<evidence type="ECO:0000256" key="4">
    <source>
        <dbReference type="ARBA" id="ARBA00023125"/>
    </source>
</evidence>